<keyword evidence="4" id="KW-1185">Reference proteome</keyword>
<organism evidence="3 4">
    <name type="scientific">Aureimonas endophytica</name>
    <dbReference type="NCBI Taxonomy" id="2027858"/>
    <lineage>
        <taxon>Bacteria</taxon>
        <taxon>Pseudomonadati</taxon>
        <taxon>Pseudomonadota</taxon>
        <taxon>Alphaproteobacteria</taxon>
        <taxon>Hyphomicrobiales</taxon>
        <taxon>Aurantimonadaceae</taxon>
        <taxon>Aureimonas</taxon>
    </lineage>
</organism>
<evidence type="ECO:0000256" key="1">
    <source>
        <dbReference type="SAM" id="MobiDB-lite"/>
    </source>
</evidence>
<name>A0A917A432_9HYPH</name>
<dbReference type="SUPFAM" id="SSF56747">
    <property type="entry name" value="Prim-pol domain"/>
    <property type="match status" value="1"/>
</dbReference>
<gene>
    <name evidence="3" type="ORF">GCM10011390_50380</name>
</gene>
<dbReference type="AlphaFoldDB" id="A0A917A432"/>
<evidence type="ECO:0000313" key="4">
    <source>
        <dbReference type="Proteomes" id="UP000644699"/>
    </source>
</evidence>
<feature type="region of interest" description="Disordered" evidence="1">
    <location>
        <begin position="151"/>
        <end position="171"/>
    </location>
</feature>
<dbReference type="SMART" id="SM00943">
    <property type="entry name" value="Prim-Pol"/>
    <property type="match status" value="1"/>
</dbReference>
<protein>
    <recommendedName>
        <fullName evidence="2">DNA primase/polymerase bifunctional N-terminal domain-containing protein</fullName>
    </recommendedName>
</protein>
<reference evidence="3" key="2">
    <citation type="submission" date="2020-09" db="EMBL/GenBank/DDBJ databases">
        <authorList>
            <person name="Sun Q."/>
            <person name="Zhou Y."/>
        </authorList>
    </citation>
    <scope>NUCLEOTIDE SEQUENCE</scope>
    <source>
        <strain evidence="3">CGMCC 1.15367</strain>
    </source>
</reference>
<dbReference type="Proteomes" id="UP000644699">
    <property type="component" value="Unassembled WGS sequence"/>
</dbReference>
<dbReference type="Pfam" id="PF09250">
    <property type="entry name" value="Prim-Pol"/>
    <property type="match status" value="1"/>
</dbReference>
<evidence type="ECO:0000313" key="3">
    <source>
        <dbReference type="EMBL" id="GGE24873.1"/>
    </source>
</evidence>
<feature type="domain" description="DNA primase/polymerase bifunctional N-terminal" evidence="2">
    <location>
        <begin position="9"/>
        <end position="160"/>
    </location>
</feature>
<accession>A0A917A432</accession>
<dbReference type="EMBL" id="BMIQ01000015">
    <property type="protein sequence ID" value="GGE24873.1"/>
    <property type="molecule type" value="Genomic_DNA"/>
</dbReference>
<evidence type="ECO:0000259" key="2">
    <source>
        <dbReference type="SMART" id="SM00943"/>
    </source>
</evidence>
<sequence>MGIFSEWQPQYAERGIATFPVYIDGKDKRPAIKRWQNIGRPGSRKLAEKFTDCNAFGINVKANGFTVLDVDTPDERVLADAISEFGDSPIIIQSGSGNHQVWYRNSGEGRSIRPDPNRPIDILGDGYVVGAPSLGAKGRYRMIQGNLDDLKSLPPMRRRTEAPSTSKPKTEIGTRNRDLYEACMRAAGDCGSEEELVSFASAYSDENFSIPLPNAEVLRVAASAWRAEREGRNRFGRGRFVQVPHDIVAKLAASDPDALALFVILHMRNWQREEFFLANAMAADMGWRLPRWRAARDRLAEFGQIECTHRGGRGPKDPPKYRWLRKGYESVHQ</sequence>
<reference evidence="3" key="1">
    <citation type="journal article" date="2014" name="Int. J. Syst. Evol. Microbiol.">
        <title>Complete genome sequence of Corynebacterium casei LMG S-19264T (=DSM 44701T), isolated from a smear-ripened cheese.</title>
        <authorList>
            <consortium name="US DOE Joint Genome Institute (JGI-PGF)"/>
            <person name="Walter F."/>
            <person name="Albersmeier A."/>
            <person name="Kalinowski J."/>
            <person name="Ruckert C."/>
        </authorList>
    </citation>
    <scope>NUCLEOTIDE SEQUENCE</scope>
    <source>
        <strain evidence="3">CGMCC 1.15367</strain>
    </source>
</reference>
<proteinExistence type="predicted"/>
<dbReference type="RefSeq" id="WP_188913524.1">
    <property type="nucleotide sequence ID" value="NZ_BMIQ01000015.1"/>
</dbReference>
<comment type="caution">
    <text evidence="3">The sequence shown here is derived from an EMBL/GenBank/DDBJ whole genome shotgun (WGS) entry which is preliminary data.</text>
</comment>
<dbReference type="InterPro" id="IPR015330">
    <property type="entry name" value="DNA_primase/pol_bifunc_N"/>
</dbReference>